<comment type="pathway">
    <text evidence="3">Carbohydrate metabolism; galactose metabolism.</text>
</comment>
<dbReference type="GO" id="GO:0003978">
    <property type="term" value="F:UDP-glucose 4-epimerase activity"/>
    <property type="evidence" value="ECO:0007669"/>
    <property type="project" value="UniProtKB-EC"/>
</dbReference>
<evidence type="ECO:0000256" key="11">
    <source>
        <dbReference type="ARBA" id="ARBA00033067"/>
    </source>
</evidence>
<dbReference type="EC" id="5.1.3.2" evidence="5"/>
<evidence type="ECO:0000256" key="9">
    <source>
        <dbReference type="ARBA" id="ARBA00023235"/>
    </source>
</evidence>
<evidence type="ECO:0000256" key="6">
    <source>
        <dbReference type="ARBA" id="ARBA00018569"/>
    </source>
</evidence>
<dbReference type="AlphaFoldDB" id="A0A455SW51"/>
<evidence type="ECO:0000256" key="4">
    <source>
        <dbReference type="ARBA" id="ARBA00007637"/>
    </source>
</evidence>
<dbReference type="EMBL" id="AP019377">
    <property type="protein sequence ID" value="BBH92653.1"/>
    <property type="molecule type" value="Genomic_DNA"/>
</dbReference>
<comment type="similarity">
    <text evidence="4">Belongs to the NAD(P)-dependent epimerase/dehydratase family.</text>
</comment>
<evidence type="ECO:0000256" key="1">
    <source>
        <dbReference type="ARBA" id="ARBA00000083"/>
    </source>
</evidence>
<evidence type="ECO:0000256" key="2">
    <source>
        <dbReference type="ARBA" id="ARBA00001911"/>
    </source>
</evidence>
<proteinExistence type="inferred from homology"/>
<evidence type="ECO:0000256" key="8">
    <source>
        <dbReference type="ARBA" id="ARBA00023144"/>
    </source>
</evidence>
<gene>
    <name evidence="13" type="ORF">KTA_08520</name>
</gene>
<dbReference type="InterPro" id="IPR036291">
    <property type="entry name" value="NAD(P)-bd_dom_sf"/>
</dbReference>
<protein>
    <recommendedName>
        <fullName evidence="6">UDP-glucose 4-epimerase</fullName>
        <ecNumber evidence="5">5.1.3.2</ecNumber>
    </recommendedName>
    <alternativeName>
        <fullName evidence="11">Galactowaldenase</fullName>
    </alternativeName>
    <alternativeName>
        <fullName evidence="10">UDP-galactose 4-epimerase</fullName>
    </alternativeName>
</protein>
<organism evidence="13">
    <name type="scientific">Thermogemmatispora argillosa</name>
    <dbReference type="NCBI Taxonomy" id="2045280"/>
    <lineage>
        <taxon>Bacteria</taxon>
        <taxon>Bacillati</taxon>
        <taxon>Chloroflexota</taxon>
        <taxon>Ktedonobacteria</taxon>
        <taxon>Thermogemmatisporales</taxon>
        <taxon>Thermogemmatisporaceae</taxon>
        <taxon>Thermogemmatispora</taxon>
    </lineage>
</organism>
<accession>A0A455SW51</accession>
<dbReference type="GO" id="GO:0005829">
    <property type="term" value="C:cytosol"/>
    <property type="evidence" value="ECO:0007669"/>
    <property type="project" value="TreeGrafter"/>
</dbReference>
<evidence type="ECO:0000256" key="5">
    <source>
        <dbReference type="ARBA" id="ARBA00013189"/>
    </source>
</evidence>
<dbReference type="GO" id="GO:0006012">
    <property type="term" value="P:galactose metabolic process"/>
    <property type="evidence" value="ECO:0007669"/>
    <property type="project" value="UniProtKB-KW"/>
</dbReference>
<dbReference type="Pfam" id="PF01370">
    <property type="entry name" value="Epimerase"/>
    <property type="match status" value="1"/>
</dbReference>
<reference evidence="13" key="1">
    <citation type="submission" date="2018-12" db="EMBL/GenBank/DDBJ databases">
        <title>Novel natural products biosynthetic potential of the class Ktedonobacteria.</title>
        <authorList>
            <person name="Zheng Y."/>
            <person name="Saitou A."/>
            <person name="Wang C.M."/>
            <person name="Toyoda A."/>
            <person name="Minakuchi Y."/>
            <person name="Sekiguchi Y."/>
            <person name="Ueda K."/>
            <person name="Takano H."/>
            <person name="Sakai Y."/>
            <person name="Yokota A."/>
            <person name="Yabe S."/>
        </authorList>
    </citation>
    <scope>NUCLEOTIDE SEQUENCE</scope>
    <source>
        <strain evidence="13">A3-2</strain>
    </source>
</reference>
<sequence>MRVLVTGAFGNIGFSSVQELLRQGHTVRCFDLRTKRNEQKALQISREAGERVTVQWGDIRQREAVAEAVRDQEVVVHLAAILPPDSDEQPQLAYEVNVEGTRNAIEVARQQPRPPRFLFSSSLDVFGHTQDQPPPRKVTDPVQATDDYTRHKLEGEAMLRQSGLTWAIFRFADVPPLGPRPVHPIMFRIPLDTRLEMLHTFDAGLAVANAVSSEEVWGKVWLIGGGPSCQVRYRDYLNRMLEVMGIGPLPEEAFGHEPYCTDWLDTSESQRVLRYQRHSFDEIIRDVAKYAAPPAPVRALMPLLRPVVRRQMLKLSPYWQQAQARSA</sequence>
<comment type="cofactor">
    <cofactor evidence="2">
        <name>NAD(+)</name>
        <dbReference type="ChEBI" id="CHEBI:57540"/>
    </cofactor>
</comment>
<dbReference type="InterPro" id="IPR001509">
    <property type="entry name" value="Epimerase_deHydtase"/>
</dbReference>
<keyword evidence="8" id="KW-0119">Carbohydrate metabolism</keyword>
<evidence type="ECO:0000256" key="10">
    <source>
        <dbReference type="ARBA" id="ARBA00031367"/>
    </source>
</evidence>
<keyword evidence="8" id="KW-0299">Galactose metabolism</keyword>
<keyword evidence="9" id="KW-0413">Isomerase</keyword>
<evidence type="ECO:0000256" key="7">
    <source>
        <dbReference type="ARBA" id="ARBA00023027"/>
    </source>
</evidence>
<dbReference type="Gene3D" id="3.40.50.720">
    <property type="entry name" value="NAD(P)-binding Rossmann-like Domain"/>
    <property type="match status" value="1"/>
</dbReference>
<keyword evidence="7" id="KW-0520">NAD</keyword>
<comment type="catalytic activity">
    <reaction evidence="1">
        <text>UDP-alpha-D-glucose = UDP-alpha-D-galactose</text>
        <dbReference type="Rhea" id="RHEA:22168"/>
        <dbReference type="ChEBI" id="CHEBI:58885"/>
        <dbReference type="ChEBI" id="CHEBI:66914"/>
        <dbReference type="EC" id="5.1.3.2"/>
    </reaction>
</comment>
<dbReference type="PANTHER" id="PTHR43725">
    <property type="entry name" value="UDP-GLUCOSE 4-EPIMERASE"/>
    <property type="match status" value="1"/>
</dbReference>
<evidence type="ECO:0000313" key="13">
    <source>
        <dbReference type="EMBL" id="BBH92653.1"/>
    </source>
</evidence>
<evidence type="ECO:0000259" key="12">
    <source>
        <dbReference type="Pfam" id="PF01370"/>
    </source>
</evidence>
<name>A0A455SW51_9CHLR</name>
<dbReference type="SUPFAM" id="SSF51735">
    <property type="entry name" value="NAD(P)-binding Rossmann-fold domains"/>
    <property type="match status" value="1"/>
</dbReference>
<dbReference type="PANTHER" id="PTHR43725:SF47">
    <property type="entry name" value="UDP-GLUCOSE 4-EPIMERASE"/>
    <property type="match status" value="1"/>
</dbReference>
<evidence type="ECO:0000256" key="3">
    <source>
        <dbReference type="ARBA" id="ARBA00004947"/>
    </source>
</evidence>
<feature type="domain" description="NAD-dependent epimerase/dehydratase" evidence="12">
    <location>
        <begin position="3"/>
        <end position="162"/>
    </location>
</feature>